<gene>
    <name evidence="3" type="ORF">MATL_G00012460</name>
</gene>
<evidence type="ECO:0000313" key="3">
    <source>
        <dbReference type="EMBL" id="KAG7492180.1"/>
    </source>
</evidence>
<proteinExistence type="predicted"/>
<dbReference type="AlphaFoldDB" id="A0A9D3QGA1"/>
<accession>A0A9D3QGA1</accession>
<dbReference type="PANTHER" id="PTHR46228">
    <property type="entry name" value="KELCH DOMAIN-CONTAINING PROTEIN"/>
    <property type="match status" value="1"/>
</dbReference>
<dbReference type="SUPFAM" id="SSF50965">
    <property type="entry name" value="Galactose oxidase, central domain"/>
    <property type="match status" value="1"/>
</dbReference>
<reference evidence="3" key="1">
    <citation type="submission" date="2021-01" db="EMBL/GenBank/DDBJ databases">
        <authorList>
            <person name="Zahm M."/>
            <person name="Roques C."/>
            <person name="Cabau C."/>
            <person name="Klopp C."/>
            <person name="Donnadieu C."/>
            <person name="Jouanno E."/>
            <person name="Lampietro C."/>
            <person name="Louis A."/>
            <person name="Herpin A."/>
            <person name="Echchiki A."/>
            <person name="Berthelot C."/>
            <person name="Parey E."/>
            <person name="Roest-Crollius H."/>
            <person name="Braasch I."/>
            <person name="Postlethwait J."/>
            <person name="Bobe J."/>
            <person name="Montfort J."/>
            <person name="Bouchez O."/>
            <person name="Begum T."/>
            <person name="Mejri S."/>
            <person name="Adams A."/>
            <person name="Chen W.-J."/>
            <person name="Guiguen Y."/>
        </authorList>
    </citation>
    <scope>NUCLEOTIDE SEQUENCE</scope>
    <source>
        <strain evidence="3">YG-15Mar2019-1</strain>
        <tissue evidence="3">Brain</tissue>
    </source>
</reference>
<dbReference type="InterPro" id="IPR015915">
    <property type="entry name" value="Kelch-typ_b-propeller"/>
</dbReference>
<evidence type="ECO:0008006" key="5">
    <source>
        <dbReference type="Google" id="ProtNLM"/>
    </source>
</evidence>
<protein>
    <recommendedName>
        <fullName evidence="5">Kelch domain-containing protein 1</fullName>
    </recommendedName>
</protein>
<sequence length="406" mass="45827">MDSTAELRMWSPRERSDHTAFVEGDLLYVWGGYHSVAGEEVFLPSDEICLYDMSSGIWETRAMTGDVPPSLSQTCGCCLNGVMYIFGGCNDNGHTNQLYWVNLLDGMFAWRKVTESKGTPPSPRDRHSCWVYRDRIIYFGGYGCKQLREVNDSQSFITDETSWATIGTALFRFWGWNNEVHVYDPITATWNEPQTNGVPPTPRAAHCSATLGSRGYVCGGVEATAMDMHFLDLESWTWTKVIPTSTVPVGRSWHTLTAVSDSALFLFGGLSATGKPLSDAWMFDVQTKEWTELEHPHRDQPRLWHSACLGNDSDVIVFGGSRDYTLLMDTISFLQSPSQSHCSDVLVFQTQPYPLIRLCEDCIGRNSRILQEQLLWLPPKFQEIIQKRTSCFRAAAKSQERSIPLL</sequence>
<dbReference type="InterPro" id="IPR011043">
    <property type="entry name" value="Gal_Oxase/kelch_b-propeller"/>
</dbReference>
<evidence type="ECO:0000256" key="2">
    <source>
        <dbReference type="ARBA" id="ARBA00022737"/>
    </source>
</evidence>
<dbReference type="Gene3D" id="2.120.10.80">
    <property type="entry name" value="Kelch-type beta propeller"/>
    <property type="match status" value="2"/>
</dbReference>
<dbReference type="SUPFAM" id="SSF117281">
    <property type="entry name" value="Kelch motif"/>
    <property type="match status" value="1"/>
</dbReference>
<comment type="caution">
    <text evidence="3">The sequence shown here is derived from an EMBL/GenBank/DDBJ whole genome shotgun (WGS) entry which is preliminary data.</text>
</comment>
<name>A0A9D3QGA1_MEGAT</name>
<dbReference type="PANTHER" id="PTHR46228:SF1">
    <property type="entry name" value="KELCH DOMAIN-CONTAINING PROTEIN 1"/>
    <property type="match status" value="1"/>
</dbReference>
<keyword evidence="1" id="KW-0880">Kelch repeat</keyword>
<dbReference type="Pfam" id="PF24681">
    <property type="entry name" value="Kelch_KLHDC2_KLHL20_DRC7"/>
    <property type="match status" value="1"/>
</dbReference>
<dbReference type="OrthoDB" id="10251809at2759"/>
<dbReference type="EMBL" id="JAFDVH010000001">
    <property type="protein sequence ID" value="KAG7492180.1"/>
    <property type="molecule type" value="Genomic_DNA"/>
</dbReference>
<evidence type="ECO:0000256" key="1">
    <source>
        <dbReference type="ARBA" id="ARBA00022441"/>
    </source>
</evidence>
<keyword evidence="2" id="KW-0677">Repeat</keyword>
<keyword evidence="4" id="KW-1185">Reference proteome</keyword>
<dbReference type="Proteomes" id="UP001046870">
    <property type="component" value="Chromosome 1"/>
</dbReference>
<evidence type="ECO:0000313" key="4">
    <source>
        <dbReference type="Proteomes" id="UP001046870"/>
    </source>
</evidence>
<organism evidence="3 4">
    <name type="scientific">Megalops atlanticus</name>
    <name type="common">Tarpon</name>
    <name type="synonym">Clupea gigantea</name>
    <dbReference type="NCBI Taxonomy" id="7932"/>
    <lineage>
        <taxon>Eukaryota</taxon>
        <taxon>Metazoa</taxon>
        <taxon>Chordata</taxon>
        <taxon>Craniata</taxon>
        <taxon>Vertebrata</taxon>
        <taxon>Euteleostomi</taxon>
        <taxon>Actinopterygii</taxon>
        <taxon>Neopterygii</taxon>
        <taxon>Teleostei</taxon>
        <taxon>Elopiformes</taxon>
        <taxon>Megalopidae</taxon>
        <taxon>Megalops</taxon>
    </lineage>
</organism>